<dbReference type="Pfam" id="PF14258">
    <property type="entry name" value="DUF4350"/>
    <property type="match status" value="1"/>
</dbReference>
<keyword evidence="1" id="KW-0812">Transmembrane</keyword>
<gene>
    <name evidence="3" type="ORF">DUE52_12355</name>
</gene>
<feature type="transmembrane region" description="Helical" evidence="1">
    <location>
        <begin position="252"/>
        <end position="269"/>
    </location>
</feature>
<evidence type="ECO:0000313" key="3">
    <source>
        <dbReference type="EMBL" id="RCR69337.1"/>
    </source>
</evidence>
<reference evidence="3 4" key="1">
    <citation type="submission" date="2018-07" db="EMBL/GenBank/DDBJ databases">
        <title>Genome analysis of Larkinella rosea.</title>
        <authorList>
            <person name="Zhou Z."/>
            <person name="Wang G."/>
        </authorList>
    </citation>
    <scope>NUCLEOTIDE SEQUENCE [LARGE SCALE GENOMIC DNA]</scope>
    <source>
        <strain evidence="4">zzj9</strain>
    </source>
</reference>
<protein>
    <submittedName>
        <fullName evidence="3">DUF4350 domain-containing protein</fullName>
    </submittedName>
</protein>
<dbReference type="InterPro" id="IPR025646">
    <property type="entry name" value="DUF4350"/>
</dbReference>
<evidence type="ECO:0000313" key="4">
    <source>
        <dbReference type="Proteomes" id="UP000253383"/>
    </source>
</evidence>
<name>A0A368JNU8_9BACT</name>
<evidence type="ECO:0000256" key="1">
    <source>
        <dbReference type="SAM" id="Phobius"/>
    </source>
</evidence>
<organism evidence="3 4">
    <name type="scientific">Larkinella punicea</name>
    <dbReference type="NCBI Taxonomy" id="2315727"/>
    <lineage>
        <taxon>Bacteria</taxon>
        <taxon>Pseudomonadati</taxon>
        <taxon>Bacteroidota</taxon>
        <taxon>Cytophagia</taxon>
        <taxon>Cytophagales</taxon>
        <taxon>Spirosomataceae</taxon>
        <taxon>Larkinella</taxon>
    </lineage>
</organism>
<proteinExistence type="predicted"/>
<keyword evidence="1" id="KW-0472">Membrane</keyword>
<keyword evidence="4" id="KW-1185">Reference proteome</keyword>
<dbReference type="Proteomes" id="UP000253383">
    <property type="component" value="Unassembled WGS sequence"/>
</dbReference>
<comment type="caution">
    <text evidence="3">The sequence shown here is derived from an EMBL/GenBank/DDBJ whole genome shotgun (WGS) entry which is preliminary data.</text>
</comment>
<sequence>MTTIVAYGLFEFYRPKPIDWNPTYTNKDKIPFGTRVLFDLLPDVLNQQPVKSLRLPVYNHLSDSTLPARSNYIFVCHTLKLTGFDRKKLLEYASRGNAVFISAYEFPDSLAMQLGFRADLKTPTLRDTTLGMNFTNPELKNRVDYHFRHDDGRNFLVTTKATQTTVLGRNARNEPIFIKIQYGKGAFFIHNLPLAFTNFYVLDPSTDDYAYKALSYLPAQPTFWDEYQKLGRFDEDEQSLLRYILTQPPLTWAYYLTVMGLLLYVIFAGKRTQRVIPLVEPLKNTSLTFVQNVGRLYFQRADHGNLAQKKIQYFLAYVREQFGLNTALPDEEFKLALARKSGVSESDVHALFRQIAFSQQQMMSEYDLIRLNELIENFYIQAKA</sequence>
<keyword evidence="1" id="KW-1133">Transmembrane helix</keyword>
<evidence type="ECO:0000259" key="2">
    <source>
        <dbReference type="Pfam" id="PF14258"/>
    </source>
</evidence>
<dbReference type="EMBL" id="QOWE01000009">
    <property type="protein sequence ID" value="RCR69337.1"/>
    <property type="molecule type" value="Genomic_DNA"/>
</dbReference>
<feature type="domain" description="DUF4350" evidence="2">
    <location>
        <begin position="27"/>
        <end position="209"/>
    </location>
</feature>
<dbReference type="AlphaFoldDB" id="A0A368JNU8"/>
<dbReference type="OrthoDB" id="1111222at2"/>
<accession>A0A368JNU8</accession>